<dbReference type="EMBL" id="CAJNDS010000607">
    <property type="protein sequence ID" value="CAE7222317.1"/>
    <property type="molecule type" value="Genomic_DNA"/>
</dbReference>
<dbReference type="GO" id="GO:0030897">
    <property type="term" value="C:HOPS complex"/>
    <property type="evidence" value="ECO:0007669"/>
    <property type="project" value="TreeGrafter"/>
</dbReference>
<dbReference type="InterPro" id="IPR045111">
    <property type="entry name" value="Vps41/Vps8"/>
</dbReference>
<comment type="caution">
    <text evidence="2">The sequence shown here is derived from an EMBL/GenBank/DDBJ whole genome shotgun (WGS) entry which is preliminary data.</text>
</comment>
<dbReference type="PANTHER" id="PTHR12616">
    <property type="entry name" value="VACUOLAR PROTEIN SORTING VPS41"/>
    <property type="match status" value="1"/>
</dbReference>
<protein>
    <submittedName>
        <fullName evidence="2">VPS41 protein</fullName>
    </submittedName>
</protein>
<dbReference type="InterPro" id="IPR057780">
    <property type="entry name" value="Beta-prop_Vps41"/>
</dbReference>
<dbReference type="Proteomes" id="UP000604046">
    <property type="component" value="Unassembled WGS sequence"/>
</dbReference>
<dbReference type="GO" id="GO:0005770">
    <property type="term" value="C:late endosome"/>
    <property type="evidence" value="ECO:0007669"/>
    <property type="project" value="TreeGrafter"/>
</dbReference>
<sequence>MKIHEDPGVANVDQNQVHSSAVRLQETRHATLHHGEAGFVSGFLRMLLGACVAPCQGPITAVRWRGGLVAWVNSKGVKVVDVETYQKVTYITRPDSALSGSLCWLSDDVLLVGWDQDVLLAEFHSKPGGPSGVRFARIAQRFALSGDFVHSLAQLDAAQLPGPAALCEALKLWPKTAKPTKPLMAALQRALQPGDSAESMEGPAWEPQDENCQESGASEVLASLHEARGDARSALRLLAAAGSHRVFALLQRHLGRGADLGAAAALPRLVALHPGQTADLAAAHPQSLPPQEVLAALAPQGTAWELRYLRLLAERDGLEHLGDRVLRLTAELRPHNLRWPGLQAQGMQHRRRCSCLDIQRRLSASSSLRSGALREPCMC</sequence>
<gene>
    <name evidence="2" type="primary">VPS41</name>
    <name evidence="2" type="ORF">SNAT2548_LOCUS8272</name>
</gene>
<feature type="domain" description="Vps41 beta-propeller" evidence="1">
    <location>
        <begin position="17"/>
        <end position="125"/>
    </location>
</feature>
<dbReference type="Pfam" id="PF23411">
    <property type="entry name" value="Beta-prop_Vps41"/>
    <property type="match status" value="1"/>
</dbReference>
<dbReference type="OrthoDB" id="436269at2759"/>
<accession>A0A812K7T9</accession>
<keyword evidence="3" id="KW-1185">Reference proteome</keyword>
<dbReference type="GO" id="GO:0034058">
    <property type="term" value="P:endosomal vesicle fusion"/>
    <property type="evidence" value="ECO:0007669"/>
    <property type="project" value="TreeGrafter"/>
</dbReference>
<dbReference type="GO" id="GO:0006623">
    <property type="term" value="P:protein targeting to vacuole"/>
    <property type="evidence" value="ECO:0007669"/>
    <property type="project" value="InterPro"/>
</dbReference>
<organism evidence="2 3">
    <name type="scientific">Symbiodinium natans</name>
    <dbReference type="NCBI Taxonomy" id="878477"/>
    <lineage>
        <taxon>Eukaryota</taxon>
        <taxon>Sar</taxon>
        <taxon>Alveolata</taxon>
        <taxon>Dinophyceae</taxon>
        <taxon>Suessiales</taxon>
        <taxon>Symbiodiniaceae</taxon>
        <taxon>Symbiodinium</taxon>
    </lineage>
</organism>
<name>A0A812K7T9_9DINO</name>
<proteinExistence type="predicted"/>
<dbReference type="AlphaFoldDB" id="A0A812K7T9"/>
<evidence type="ECO:0000313" key="3">
    <source>
        <dbReference type="Proteomes" id="UP000604046"/>
    </source>
</evidence>
<evidence type="ECO:0000313" key="2">
    <source>
        <dbReference type="EMBL" id="CAE7222317.1"/>
    </source>
</evidence>
<evidence type="ECO:0000259" key="1">
    <source>
        <dbReference type="Pfam" id="PF23411"/>
    </source>
</evidence>
<dbReference type="PANTHER" id="PTHR12616:SF8">
    <property type="entry name" value="VACUOLAR PROTEIN SORTING-ASSOCIATED PROTEIN 8 HOMOLOG"/>
    <property type="match status" value="1"/>
</dbReference>
<reference evidence="2" key="1">
    <citation type="submission" date="2021-02" db="EMBL/GenBank/DDBJ databases">
        <authorList>
            <person name="Dougan E. K."/>
            <person name="Rhodes N."/>
            <person name="Thang M."/>
            <person name="Chan C."/>
        </authorList>
    </citation>
    <scope>NUCLEOTIDE SEQUENCE</scope>
</reference>